<dbReference type="EMBL" id="FNGI01000009">
    <property type="protein sequence ID" value="SDL96942.1"/>
    <property type="molecule type" value="Genomic_DNA"/>
</dbReference>
<keyword evidence="1" id="KW-1133">Transmembrane helix</keyword>
<feature type="signal peptide" evidence="2">
    <location>
        <begin position="1"/>
        <end position="27"/>
    </location>
</feature>
<sequence length="274" mass="29994">MSRRTMIIVALLAIALLSWLNFPQALARATIDDALGSAFSAFAIAKGLNATISVLQSSTVDFQVFQLSVGEALDPANDMIERFSWVMFAASGSLALQKLLLGMSSSAIIKGLFTLSCLISAALLALGEKRWRRVALNTTLVLAFLRFAVIVVALASGLAEKAFLEESRNTTMAQLQSSQRQLKALAESQIASRDGSDEEQQGWWDGLTDSVSDLVSNPVEGMTERFDAITDRVIDLTMIFIIQTMLFPLAFLYLLYRLTGNLLGRPTKRLALHR</sequence>
<organism evidence="3 4">
    <name type="scientific">Modicisalibacter muralis</name>
    <dbReference type="NCBI Taxonomy" id="119000"/>
    <lineage>
        <taxon>Bacteria</taxon>
        <taxon>Pseudomonadati</taxon>
        <taxon>Pseudomonadota</taxon>
        <taxon>Gammaproteobacteria</taxon>
        <taxon>Oceanospirillales</taxon>
        <taxon>Halomonadaceae</taxon>
        <taxon>Modicisalibacter</taxon>
    </lineage>
</organism>
<name>A0A1G9PDK2_9GAMM</name>
<feature type="chain" id="PRO_5011484263" evidence="2">
    <location>
        <begin position="28"/>
        <end position="274"/>
    </location>
</feature>
<keyword evidence="2" id="KW-0732">Signal</keyword>
<feature type="transmembrane region" description="Helical" evidence="1">
    <location>
        <begin position="108"/>
        <end position="127"/>
    </location>
</feature>
<keyword evidence="4" id="KW-1185">Reference proteome</keyword>
<reference evidence="3 4" key="1">
    <citation type="submission" date="2016-10" db="EMBL/GenBank/DDBJ databases">
        <authorList>
            <person name="de Groot N.N."/>
        </authorList>
    </citation>
    <scope>NUCLEOTIDE SEQUENCE [LARGE SCALE GENOMIC DNA]</scope>
    <source>
        <strain evidence="3 4">DSM 14789</strain>
    </source>
</reference>
<dbReference type="RefSeq" id="WP_089730037.1">
    <property type="nucleotide sequence ID" value="NZ_FNGI01000009.1"/>
</dbReference>
<accession>A0A1G9PDK2</accession>
<dbReference type="AlphaFoldDB" id="A0A1G9PDK2"/>
<protein>
    <submittedName>
        <fullName evidence="3">Uncharacterized protein</fullName>
    </submittedName>
</protein>
<dbReference type="OrthoDB" id="5293851at2"/>
<evidence type="ECO:0000256" key="1">
    <source>
        <dbReference type="SAM" id="Phobius"/>
    </source>
</evidence>
<feature type="transmembrane region" description="Helical" evidence="1">
    <location>
        <begin position="233"/>
        <end position="256"/>
    </location>
</feature>
<evidence type="ECO:0000256" key="2">
    <source>
        <dbReference type="SAM" id="SignalP"/>
    </source>
</evidence>
<gene>
    <name evidence="3" type="ORF">SAMN05661010_03021</name>
</gene>
<keyword evidence="1" id="KW-0812">Transmembrane</keyword>
<evidence type="ECO:0000313" key="3">
    <source>
        <dbReference type="EMBL" id="SDL96942.1"/>
    </source>
</evidence>
<dbReference type="STRING" id="119000.SAMN05661010_03021"/>
<evidence type="ECO:0000313" key="4">
    <source>
        <dbReference type="Proteomes" id="UP000198654"/>
    </source>
</evidence>
<feature type="transmembrane region" description="Helical" evidence="1">
    <location>
        <begin position="139"/>
        <end position="159"/>
    </location>
</feature>
<keyword evidence="1" id="KW-0472">Membrane</keyword>
<proteinExistence type="predicted"/>
<dbReference type="Proteomes" id="UP000198654">
    <property type="component" value="Unassembled WGS sequence"/>
</dbReference>